<dbReference type="Pfam" id="PF00561">
    <property type="entry name" value="Abhydrolase_1"/>
    <property type="match status" value="1"/>
</dbReference>
<reference evidence="3 4" key="1">
    <citation type="journal article" date="2017" name="Mol. Ecol.">
        <title>Comparative and population genomic landscape of Phellinus noxius: A hypervariable fungus causing root rot in trees.</title>
        <authorList>
            <person name="Chung C.L."/>
            <person name="Lee T.J."/>
            <person name="Akiba M."/>
            <person name="Lee H.H."/>
            <person name="Kuo T.H."/>
            <person name="Liu D."/>
            <person name="Ke H.M."/>
            <person name="Yokoi T."/>
            <person name="Roa M.B."/>
            <person name="Lu M.J."/>
            <person name="Chang Y.Y."/>
            <person name="Ann P.J."/>
            <person name="Tsai J.N."/>
            <person name="Chen C.Y."/>
            <person name="Tzean S.S."/>
            <person name="Ota Y."/>
            <person name="Hattori T."/>
            <person name="Sahashi N."/>
            <person name="Liou R.F."/>
            <person name="Kikuchi T."/>
            <person name="Tsai I.J."/>
        </authorList>
    </citation>
    <scope>NUCLEOTIDE SEQUENCE [LARGE SCALE GENOMIC DNA]</scope>
    <source>
        <strain evidence="3 4">FFPRI411160</strain>
    </source>
</reference>
<dbReference type="GO" id="GO:0051792">
    <property type="term" value="P:medium-chain fatty acid biosynthetic process"/>
    <property type="evidence" value="ECO:0007669"/>
    <property type="project" value="TreeGrafter"/>
</dbReference>
<dbReference type="EMBL" id="NBII01000001">
    <property type="protein sequence ID" value="PAV23707.1"/>
    <property type="molecule type" value="Genomic_DNA"/>
</dbReference>
<comment type="caution">
    <text evidence="3">The sequence shown here is derived from an EMBL/GenBank/DDBJ whole genome shotgun (WGS) entry which is preliminary data.</text>
</comment>
<gene>
    <name evidence="3" type="ORF">PNOK_0077500</name>
</gene>
<dbReference type="InterPro" id="IPR029058">
    <property type="entry name" value="AB_hydrolase_fold"/>
</dbReference>
<dbReference type="GO" id="GO:0008126">
    <property type="term" value="F:acetylesterase activity"/>
    <property type="evidence" value="ECO:0007669"/>
    <property type="project" value="TreeGrafter"/>
</dbReference>
<evidence type="ECO:0000256" key="1">
    <source>
        <dbReference type="ARBA" id="ARBA00010884"/>
    </source>
</evidence>
<dbReference type="GO" id="GO:0051793">
    <property type="term" value="P:medium-chain fatty acid catabolic process"/>
    <property type="evidence" value="ECO:0007669"/>
    <property type="project" value="TreeGrafter"/>
</dbReference>
<protein>
    <submittedName>
        <fullName evidence="3">AB-hydrolase</fullName>
    </submittedName>
</protein>
<keyword evidence="4" id="KW-1185">Reference proteome</keyword>
<accession>A0A286UVV1</accession>
<organism evidence="3 4">
    <name type="scientific">Pyrrhoderma noxium</name>
    <dbReference type="NCBI Taxonomy" id="2282107"/>
    <lineage>
        <taxon>Eukaryota</taxon>
        <taxon>Fungi</taxon>
        <taxon>Dikarya</taxon>
        <taxon>Basidiomycota</taxon>
        <taxon>Agaricomycotina</taxon>
        <taxon>Agaricomycetes</taxon>
        <taxon>Hymenochaetales</taxon>
        <taxon>Hymenochaetaceae</taxon>
        <taxon>Pyrrhoderma</taxon>
    </lineage>
</organism>
<dbReference type="InterPro" id="IPR000073">
    <property type="entry name" value="AB_hydrolase_1"/>
</dbReference>
<dbReference type="PANTHER" id="PTHR10794:SF63">
    <property type="entry name" value="ALPHA_BETA HYDROLASE 1, ISOFORM A"/>
    <property type="match status" value="1"/>
</dbReference>
<dbReference type="PANTHER" id="PTHR10794">
    <property type="entry name" value="ABHYDROLASE DOMAIN-CONTAINING PROTEIN"/>
    <property type="match status" value="1"/>
</dbReference>
<evidence type="ECO:0000313" key="4">
    <source>
        <dbReference type="Proteomes" id="UP000217199"/>
    </source>
</evidence>
<feature type="domain" description="AB hydrolase-1" evidence="2">
    <location>
        <begin position="175"/>
        <end position="407"/>
    </location>
</feature>
<dbReference type="Proteomes" id="UP000217199">
    <property type="component" value="Unassembled WGS sequence"/>
</dbReference>
<sequence>MVACACDKNERFTSICASRKTGINEGRFGYSAGQLVLVLVNVELSVVQNVRSSVFGFISMGQSLSWLYPSSVPRLYTVTSKVQLNVKRANSNTETEPLSIAGFIQSRVPSLCSQFTPAWWLPNGHLQTGYCVAGDFSKIDKVVYDRTLIRLKDGGTLGLDSTPPLHERSVRDDAPIIVVMHGLTGGSHESYVRAVLAQAVKPTEEGGLGYRGIVINFRGCAGVPLTSDQLYSAGHTDDLRQALVYIARRYPDAPLLGLGFSLGANVIVRYLAEEGDQSRLRAGCALGCPWNLVENAQRIEDGFILRNVYSKGMGANLVNLLKRHVAALERLPPGHRAEQVLPKLQELSNPRLSTFDNEITSRLGGSVPPFPFASAKDYYTWASSHKCLPSVKVPLLAVNASDDPIVGHLPLDVGENGYVALAVTTHGGHLGWFESSGEGRWGVRRWITRPVLEWLKATVEDLEVSPSKAPEIIEVGEWTTESGREHLGHKVLGDVGEIEGVEGEGGLLQGL</sequence>
<proteinExistence type="inferred from homology"/>
<dbReference type="Gene3D" id="3.40.50.1820">
    <property type="entry name" value="alpha/beta hydrolase"/>
    <property type="match status" value="1"/>
</dbReference>
<dbReference type="GO" id="GO:0047372">
    <property type="term" value="F:monoacylglycerol lipase activity"/>
    <property type="evidence" value="ECO:0007669"/>
    <property type="project" value="TreeGrafter"/>
</dbReference>
<comment type="similarity">
    <text evidence="1">Belongs to the AB hydrolase superfamily. AB hydrolase 4 family.</text>
</comment>
<dbReference type="SUPFAM" id="SSF53474">
    <property type="entry name" value="alpha/beta-Hydrolases"/>
    <property type="match status" value="1"/>
</dbReference>
<dbReference type="OrthoDB" id="5954035at2759"/>
<evidence type="ECO:0000313" key="3">
    <source>
        <dbReference type="EMBL" id="PAV23707.1"/>
    </source>
</evidence>
<dbReference type="AlphaFoldDB" id="A0A286UVV1"/>
<evidence type="ECO:0000259" key="2">
    <source>
        <dbReference type="Pfam" id="PF00561"/>
    </source>
</evidence>
<dbReference type="STRING" id="2282107.A0A286UVV1"/>
<dbReference type="InParanoid" id="A0A286UVV1"/>
<name>A0A286UVV1_9AGAM</name>
<dbReference type="InterPro" id="IPR050960">
    <property type="entry name" value="AB_hydrolase_4_sf"/>
</dbReference>